<protein>
    <submittedName>
        <fullName evidence="1">Uncharacterized protein</fullName>
    </submittedName>
</protein>
<gene>
    <name evidence="1" type="ORF">E5288_WYG018002</name>
</gene>
<keyword evidence="2" id="KW-1185">Reference proteome</keyword>
<proteinExistence type="predicted"/>
<name>A0A6B0RYM1_9CETA</name>
<dbReference type="Proteomes" id="UP000322234">
    <property type="component" value="Unassembled WGS sequence"/>
</dbReference>
<evidence type="ECO:0000313" key="2">
    <source>
        <dbReference type="Proteomes" id="UP000322234"/>
    </source>
</evidence>
<dbReference type="EMBL" id="VBQZ03000128">
    <property type="protein sequence ID" value="MXQ95150.1"/>
    <property type="molecule type" value="Genomic_DNA"/>
</dbReference>
<reference evidence="1" key="1">
    <citation type="submission" date="2019-10" db="EMBL/GenBank/DDBJ databases">
        <title>The sequence and de novo assembly of the wild yak genome.</title>
        <authorList>
            <person name="Liu Y."/>
        </authorList>
    </citation>
    <scope>NUCLEOTIDE SEQUENCE [LARGE SCALE GENOMIC DNA]</scope>
    <source>
        <strain evidence="1">WY2019</strain>
    </source>
</reference>
<accession>A0A6B0RYM1</accession>
<comment type="caution">
    <text evidence="1">The sequence shown here is derived from an EMBL/GenBank/DDBJ whole genome shotgun (WGS) entry which is preliminary data.</text>
</comment>
<dbReference type="AlphaFoldDB" id="A0A6B0RYM1"/>
<evidence type="ECO:0000313" key="1">
    <source>
        <dbReference type="EMBL" id="MXQ95150.1"/>
    </source>
</evidence>
<organism evidence="1 2">
    <name type="scientific">Bos mutus</name>
    <name type="common">wild yak</name>
    <dbReference type="NCBI Taxonomy" id="72004"/>
    <lineage>
        <taxon>Eukaryota</taxon>
        <taxon>Metazoa</taxon>
        <taxon>Chordata</taxon>
        <taxon>Craniata</taxon>
        <taxon>Vertebrata</taxon>
        <taxon>Euteleostomi</taxon>
        <taxon>Mammalia</taxon>
        <taxon>Eutheria</taxon>
        <taxon>Laurasiatheria</taxon>
        <taxon>Artiodactyla</taxon>
        <taxon>Ruminantia</taxon>
        <taxon>Pecora</taxon>
        <taxon>Bovidae</taxon>
        <taxon>Bovinae</taxon>
        <taxon>Bos</taxon>
    </lineage>
</organism>
<sequence>MKICYVNIPKAESSLVTPYCGALNGTDSCFQTSAEQQSFKHRQNRIKMYPDPLNTHPVILKALSPSTQKEHSLDFGFIQSAVFSRVQKGPGSLAVPLLDASSPTLQKQRFDKEDSEQGMPIRNASAHTGPNGMMCYLNSTEVHSSM</sequence>